<evidence type="ECO:0000313" key="4">
    <source>
        <dbReference type="Proteomes" id="UP001222087"/>
    </source>
</evidence>
<evidence type="ECO:0000259" key="2">
    <source>
        <dbReference type="PROSITE" id="PS51724"/>
    </source>
</evidence>
<dbReference type="PANTHER" id="PTHR38687">
    <property type="entry name" value="CELL DIVISION PROTEIN DEDD-RELATED"/>
    <property type="match status" value="1"/>
</dbReference>
<dbReference type="InterPro" id="IPR052521">
    <property type="entry name" value="Cell_div_SPOR-domain"/>
</dbReference>
<dbReference type="InterPro" id="IPR007730">
    <property type="entry name" value="SPOR-like_dom"/>
</dbReference>
<keyword evidence="1" id="KW-0472">Membrane</keyword>
<reference evidence="3 4" key="1">
    <citation type="submission" date="2023-02" db="EMBL/GenBank/DDBJ databases">
        <title>Genome Sequence of L. cardiaca H63T.</title>
        <authorList>
            <person name="Lopez A.E."/>
            <person name="Cianciotto N.P."/>
        </authorList>
    </citation>
    <scope>NUCLEOTIDE SEQUENCE [LARGE SCALE GENOMIC DNA]</scope>
    <source>
        <strain evidence="3 4">H63</strain>
    </source>
</reference>
<accession>A0ABY8AYD3</accession>
<dbReference type="Proteomes" id="UP001222087">
    <property type="component" value="Chromosome"/>
</dbReference>
<name>A0ABY8AYD3_9GAMM</name>
<keyword evidence="4" id="KW-1185">Reference proteome</keyword>
<keyword evidence="1" id="KW-0812">Transmembrane</keyword>
<feature type="domain" description="SPOR" evidence="2">
    <location>
        <begin position="172"/>
        <end position="251"/>
    </location>
</feature>
<gene>
    <name evidence="3" type="ORF">PXX05_05050</name>
</gene>
<proteinExistence type="predicted"/>
<organism evidence="3 4">
    <name type="scientific">Legionella cardiaca</name>
    <dbReference type="NCBI Taxonomy" id="1071983"/>
    <lineage>
        <taxon>Bacteria</taxon>
        <taxon>Pseudomonadati</taxon>
        <taxon>Pseudomonadota</taxon>
        <taxon>Gammaproteobacteria</taxon>
        <taxon>Legionellales</taxon>
        <taxon>Legionellaceae</taxon>
        <taxon>Legionella</taxon>
    </lineage>
</organism>
<dbReference type="Gene3D" id="3.30.70.1070">
    <property type="entry name" value="Sporulation related repeat"/>
    <property type="match status" value="1"/>
</dbReference>
<dbReference type="RefSeq" id="WP_275089974.1">
    <property type="nucleotide sequence ID" value="NZ_CP119078.1"/>
</dbReference>
<dbReference type="SUPFAM" id="SSF110997">
    <property type="entry name" value="Sporulation related repeat"/>
    <property type="match status" value="1"/>
</dbReference>
<dbReference type="PANTHER" id="PTHR38687:SF1">
    <property type="entry name" value="CELL DIVISION PROTEIN DEDD"/>
    <property type="match status" value="1"/>
</dbReference>
<dbReference type="Pfam" id="PF05036">
    <property type="entry name" value="SPOR"/>
    <property type="match status" value="1"/>
</dbReference>
<dbReference type="InterPro" id="IPR036680">
    <property type="entry name" value="SPOR-like_sf"/>
</dbReference>
<evidence type="ECO:0000313" key="3">
    <source>
        <dbReference type="EMBL" id="WED44157.1"/>
    </source>
</evidence>
<evidence type="ECO:0000256" key="1">
    <source>
        <dbReference type="SAM" id="Phobius"/>
    </source>
</evidence>
<protein>
    <submittedName>
        <fullName evidence="3">SPOR domain-containing protein</fullName>
    </submittedName>
</protein>
<feature type="transmembrane region" description="Helical" evidence="1">
    <location>
        <begin position="12"/>
        <end position="32"/>
    </location>
</feature>
<dbReference type="EMBL" id="CP119078">
    <property type="protein sequence ID" value="WED44157.1"/>
    <property type="molecule type" value="Genomic_DNA"/>
</dbReference>
<sequence length="254" mass="27480">MMKLVMDERVKHRLIGLAVILSIAAIFAPAIIKKSNQRIDDNVSVSVKLPPKPTLPKVAMPEKSEMFETVKVAHVEIPDVPEETNKPTLAKAESLSQLNDIKTAIEPMVAKAKIEPAKAVKQKPTIVAAATKVVTTTKLANRKPATPAKPKIVAKVSKPVPVKVAQKPVVKVMAKGRYAVQLATFSKQQNADSLVSKLRAKGYKASYNRVNTAQGTVYKVIVGQGHPKEQAKLLQQQLASVMQIKGFLVTTGVS</sequence>
<dbReference type="PROSITE" id="PS51724">
    <property type="entry name" value="SPOR"/>
    <property type="match status" value="1"/>
</dbReference>
<keyword evidence="1" id="KW-1133">Transmembrane helix</keyword>